<evidence type="ECO:0000256" key="3">
    <source>
        <dbReference type="SAM" id="MobiDB-lite"/>
    </source>
</evidence>
<dbReference type="GO" id="GO:0005615">
    <property type="term" value="C:extracellular space"/>
    <property type="evidence" value="ECO:0007669"/>
    <property type="project" value="TreeGrafter"/>
</dbReference>
<feature type="domain" description="VWFD" evidence="4">
    <location>
        <begin position="89"/>
        <end position="295"/>
    </location>
</feature>
<dbReference type="PANTHER" id="PTHR11339:SF373">
    <property type="entry name" value="VWFD DOMAIN-CONTAINING PROTEIN"/>
    <property type="match status" value="1"/>
</dbReference>
<evidence type="ECO:0000259" key="4">
    <source>
        <dbReference type="PROSITE" id="PS51233"/>
    </source>
</evidence>
<dbReference type="SMART" id="SM00216">
    <property type="entry name" value="VWD"/>
    <property type="match status" value="1"/>
</dbReference>
<evidence type="ECO:0000313" key="5">
    <source>
        <dbReference type="EMBL" id="KAF3699310.1"/>
    </source>
</evidence>
<sequence>MPGCVCDDGFVQELQACVPIQQCGCIDRNGTKHKFNEVWYTNHCSQKCECEKDEYVGKIDCADKDECDGNAVCLQNNKGNYYCQSTGFSECTINGDPGYRTFDQLKYDFEGEQSYVLVRTNNLANNIPHVYIEGIKTRTADDDANRQKHGDNSSDEDHSLPEGNEEDDDDSEEHKKHYRLQELKIYVYKHTVAFMRNRRVVVDGMITNTPVSLSAGVKIQEQSSQIYLKTDFGLTVEFDGHSSAVISLPHIYKRKVGGLCGNFDGQKWNDQIKPDGTRARNVQEFGESWKVGIPE</sequence>
<proteinExistence type="predicted"/>
<reference evidence="5 6" key="1">
    <citation type="submission" date="2019-02" db="EMBL/GenBank/DDBJ databases">
        <title>Opniocepnalus argus genome.</title>
        <authorList>
            <person name="Zhou C."/>
            <person name="Xiao S."/>
        </authorList>
    </citation>
    <scope>NUCLEOTIDE SEQUENCE [LARGE SCALE GENOMIC DNA]</scope>
    <source>
        <strain evidence="5">OARG1902GOOAL</strain>
        <tissue evidence="5">Muscle</tissue>
    </source>
</reference>
<feature type="compositionally biased region" description="Basic and acidic residues" evidence="3">
    <location>
        <begin position="141"/>
        <end position="160"/>
    </location>
</feature>
<dbReference type="InterPro" id="IPR050780">
    <property type="entry name" value="Mucin_vWF_Thrombospondin_sf"/>
</dbReference>
<keyword evidence="2" id="KW-0325">Glycoprotein</keyword>
<protein>
    <submittedName>
        <fullName evidence="5">Zonadhesin</fullName>
    </submittedName>
</protein>
<keyword evidence="1" id="KW-1015">Disulfide bond</keyword>
<dbReference type="InterPro" id="IPR001846">
    <property type="entry name" value="VWF_type-D"/>
</dbReference>
<dbReference type="PANTHER" id="PTHR11339">
    <property type="entry name" value="EXTRACELLULAR MATRIX GLYCOPROTEIN RELATED"/>
    <property type="match status" value="1"/>
</dbReference>
<dbReference type="Pfam" id="PF00094">
    <property type="entry name" value="VWD"/>
    <property type="match status" value="2"/>
</dbReference>
<accession>A0A6G1Q9I4</accession>
<feature type="region of interest" description="Disordered" evidence="3">
    <location>
        <begin position="141"/>
        <end position="175"/>
    </location>
</feature>
<evidence type="ECO:0000256" key="2">
    <source>
        <dbReference type="ARBA" id="ARBA00023180"/>
    </source>
</evidence>
<name>A0A6G1Q9I4_CHAAH</name>
<gene>
    <name evidence="5" type="ORF">EXN66_Car014997</name>
</gene>
<dbReference type="EMBL" id="CM015725">
    <property type="protein sequence ID" value="KAF3699310.1"/>
    <property type="molecule type" value="Genomic_DNA"/>
</dbReference>
<dbReference type="Proteomes" id="UP000503349">
    <property type="component" value="Chromosome 14"/>
</dbReference>
<evidence type="ECO:0000313" key="6">
    <source>
        <dbReference type="Proteomes" id="UP000503349"/>
    </source>
</evidence>
<dbReference type="PROSITE" id="PS51233">
    <property type="entry name" value="VWFD"/>
    <property type="match status" value="1"/>
</dbReference>
<dbReference type="GO" id="GO:0031012">
    <property type="term" value="C:extracellular matrix"/>
    <property type="evidence" value="ECO:0007669"/>
    <property type="project" value="TreeGrafter"/>
</dbReference>
<keyword evidence="6" id="KW-1185">Reference proteome</keyword>
<reference evidence="6" key="2">
    <citation type="submission" date="2019-02" db="EMBL/GenBank/DDBJ databases">
        <title>Opniocepnalus argus Var Kimnra genome.</title>
        <authorList>
            <person name="Zhou C."/>
            <person name="Xiao S."/>
        </authorList>
    </citation>
    <scope>NUCLEOTIDE SEQUENCE [LARGE SCALE GENOMIC DNA]</scope>
</reference>
<dbReference type="AlphaFoldDB" id="A0A6G1Q9I4"/>
<evidence type="ECO:0000256" key="1">
    <source>
        <dbReference type="ARBA" id="ARBA00023157"/>
    </source>
</evidence>
<dbReference type="Gene3D" id="2.10.70.10">
    <property type="entry name" value="Complement Module, domain 1"/>
    <property type="match status" value="1"/>
</dbReference>
<organism evidence="5 6">
    <name type="scientific">Channa argus</name>
    <name type="common">Northern snakehead</name>
    <name type="synonym">Ophicephalus argus</name>
    <dbReference type="NCBI Taxonomy" id="215402"/>
    <lineage>
        <taxon>Eukaryota</taxon>
        <taxon>Metazoa</taxon>
        <taxon>Chordata</taxon>
        <taxon>Craniata</taxon>
        <taxon>Vertebrata</taxon>
        <taxon>Euteleostomi</taxon>
        <taxon>Actinopterygii</taxon>
        <taxon>Neopterygii</taxon>
        <taxon>Teleostei</taxon>
        <taxon>Neoteleostei</taxon>
        <taxon>Acanthomorphata</taxon>
        <taxon>Anabantaria</taxon>
        <taxon>Anabantiformes</taxon>
        <taxon>Channoidei</taxon>
        <taxon>Channidae</taxon>
        <taxon>Channa</taxon>
    </lineage>
</organism>